<dbReference type="InParanoid" id="G2XNP6"/>
<evidence type="ECO:0000313" key="3">
    <source>
        <dbReference type="Proteomes" id="UP000008177"/>
    </source>
</evidence>
<evidence type="ECO:0000313" key="2">
    <source>
        <dbReference type="EMBL" id="CCD42502.1"/>
    </source>
</evidence>
<sequence length="56" mass="6465">MREEEKNKRRRKLTSHSANRAPTPTVYGYGREVYTLFDHADSYTAPQQSAHTNPLS</sequence>
<proteinExistence type="predicted"/>
<dbReference type="EMBL" id="FQ790246">
    <property type="protein sequence ID" value="CCD42502.1"/>
    <property type="molecule type" value="Genomic_DNA"/>
</dbReference>
<dbReference type="Proteomes" id="UP000008177">
    <property type="component" value="Unplaced contigs"/>
</dbReference>
<evidence type="ECO:0000256" key="1">
    <source>
        <dbReference type="SAM" id="MobiDB-lite"/>
    </source>
</evidence>
<dbReference type="HOGENOM" id="CLU_3013893_0_0_1"/>
<organism evidence="2 3">
    <name type="scientific">Botryotinia fuckeliana (strain T4)</name>
    <name type="common">Noble rot fungus</name>
    <name type="synonym">Botrytis cinerea</name>
    <dbReference type="NCBI Taxonomy" id="999810"/>
    <lineage>
        <taxon>Eukaryota</taxon>
        <taxon>Fungi</taxon>
        <taxon>Dikarya</taxon>
        <taxon>Ascomycota</taxon>
        <taxon>Pezizomycotina</taxon>
        <taxon>Leotiomycetes</taxon>
        <taxon>Helotiales</taxon>
        <taxon>Sclerotiniaceae</taxon>
        <taxon>Botrytis</taxon>
    </lineage>
</organism>
<gene>
    <name evidence="2" type="ORF">BofuT4_uP075850.1</name>
</gene>
<name>G2XNP6_BOTF4</name>
<reference evidence="3" key="1">
    <citation type="journal article" date="2011" name="PLoS Genet.">
        <title>Genomic analysis of the necrotrophic fungal pathogens Sclerotinia sclerotiorum and Botrytis cinerea.</title>
        <authorList>
            <person name="Amselem J."/>
            <person name="Cuomo C.A."/>
            <person name="van Kan J.A."/>
            <person name="Viaud M."/>
            <person name="Benito E.P."/>
            <person name="Couloux A."/>
            <person name="Coutinho P.M."/>
            <person name="de Vries R.P."/>
            <person name="Dyer P.S."/>
            <person name="Fillinger S."/>
            <person name="Fournier E."/>
            <person name="Gout L."/>
            <person name="Hahn M."/>
            <person name="Kohn L."/>
            <person name="Lapalu N."/>
            <person name="Plummer K.M."/>
            <person name="Pradier J.M."/>
            <person name="Quevillon E."/>
            <person name="Sharon A."/>
            <person name="Simon A."/>
            <person name="ten Have A."/>
            <person name="Tudzynski B."/>
            <person name="Tudzynski P."/>
            <person name="Wincker P."/>
            <person name="Andrew M."/>
            <person name="Anthouard V."/>
            <person name="Beever R.E."/>
            <person name="Beffa R."/>
            <person name="Benoit I."/>
            <person name="Bouzid O."/>
            <person name="Brault B."/>
            <person name="Chen Z."/>
            <person name="Choquer M."/>
            <person name="Collemare J."/>
            <person name="Cotton P."/>
            <person name="Danchin E.G."/>
            <person name="Da Silva C."/>
            <person name="Gautier A."/>
            <person name="Giraud C."/>
            <person name="Giraud T."/>
            <person name="Gonzalez C."/>
            <person name="Grossetete S."/>
            <person name="Guldener U."/>
            <person name="Henrissat B."/>
            <person name="Howlett B.J."/>
            <person name="Kodira C."/>
            <person name="Kretschmer M."/>
            <person name="Lappartient A."/>
            <person name="Leroch M."/>
            <person name="Levis C."/>
            <person name="Mauceli E."/>
            <person name="Neuveglise C."/>
            <person name="Oeser B."/>
            <person name="Pearson M."/>
            <person name="Poulain J."/>
            <person name="Poussereau N."/>
            <person name="Quesneville H."/>
            <person name="Rascle C."/>
            <person name="Schumacher J."/>
            <person name="Segurens B."/>
            <person name="Sexton A."/>
            <person name="Silva E."/>
            <person name="Sirven C."/>
            <person name="Soanes D.M."/>
            <person name="Talbot N.J."/>
            <person name="Templeton M."/>
            <person name="Yandava C."/>
            <person name="Yarden O."/>
            <person name="Zeng Q."/>
            <person name="Rollins J.A."/>
            <person name="Lebrun M.H."/>
            <person name="Dickman M."/>
        </authorList>
    </citation>
    <scope>NUCLEOTIDE SEQUENCE [LARGE SCALE GENOMIC DNA]</scope>
    <source>
        <strain evidence="3">T4</strain>
    </source>
</reference>
<dbReference type="AlphaFoldDB" id="G2XNP6"/>
<feature type="region of interest" description="Disordered" evidence="1">
    <location>
        <begin position="1"/>
        <end position="26"/>
    </location>
</feature>
<accession>G2XNP6</accession>
<protein>
    <submittedName>
        <fullName evidence="2">Uncharacterized protein</fullName>
    </submittedName>
</protein>